<evidence type="ECO:0000259" key="4">
    <source>
        <dbReference type="Pfam" id="PF01168"/>
    </source>
</evidence>
<protein>
    <submittedName>
        <fullName evidence="5">Alanine racemase</fullName>
    </submittedName>
</protein>
<dbReference type="Gene3D" id="3.20.20.10">
    <property type="entry name" value="Alanine racemase"/>
    <property type="match status" value="1"/>
</dbReference>
<dbReference type="RefSeq" id="WP_377254573.1">
    <property type="nucleotide sequence ID" value="NZ_JBHLUH010000053.1"/>
</dbReference>
<dbReference type="InterPro" id="IPR029066">
    <property type="entry name" value="PLP-binding_barrel"/>
</dbReference>
<evidence type="ECO:0000256" key="3">
    <source>
        <dbReference type="ARBA" id="ARBA00023235"/>
    </source>
</evidence>
<evidence type="ECO:0000256" key="1">
    <source>
        <dbReference type="ARBA" id="ARBA00001933"/>
    </source>
</evidence>
<dbReference type="InterPro" id="IPR000821">
    <property type="entry name" value="Ala_racemase"/>
</dbReference>
<dbReference type="InterPro" id="IPR001608">
    <property type="entry name" value="Ala_racemase_N"/>
</dbReference>
<comment type="caution">
    <text evidence="5">The sequence shown here is derived from an EMBL/GenBank/DDBJ whole genome shotgun (WGS) entry which is preliminary data.</text>
</comment>
<comment type="cofactor">
    <cofactor evidence="1">
        <name>pyridoxal 5'-phosphate</name>
        <dbReference type="ChEBI" id="CHEBI:597326"/>
    </cofactor>
</comment>
<reference evidence="5 6" key="1">
    <citation type="submission" date="2024-09" db="EMBL/GenBank/DDBJ databases">
        <authorList>
            <person name="Sun Q."/>
            <person name="Mori K."/>
        </authorList>
    </citation>
    <scope>NUCLEOTIDE SEQUENCE [LARGE SCALE GENOMIC DNA]</scope>
    <source>
        <strain evidence="5 6">TBRC 3947</strain>
    </source>
</reference>
<dbReference type="PRINTS" id="PR00992">
    <property type="entry name" value="ALARACEMASE"/>
</dbReference>
<dbReference type="Pfam" id="PF01168">
    <property type="entry name" value="Ala_racemase_N"/>
    <property type="match status" value="1"/>
</dbReference>
<keyword evidence="6" id="KW-1185">Reference proteome</keyword>
<organism evidence="5 6">
    <name type="scientific">Phytohabitans kaempferiae</name>
    <dbReference type="NCBI Taxonomy" id="1620943"/>
    <lineage>
        <taxon>Bacteria</taxon>
        <taxon>Bacillati</taxon>
        <taxon>Actinomycetota</taxon>
        <taxon>Actinomycetes</taxon>
        <taxon>Micromonosporales</taxon>
        <taxon>Micromonosporaceae</taxon>
    </lineage>
</organism>
<proteinExistence type="predicted"/>
<evidence type="ECO:0000313" key="5">
    <source>
        <dbReference type="EMBL" id="MFC0530973.1"/>
    </source>
</evidence>
<evidence type="ECO:0000313" key="6">
    <source>
        <dbReference type="Proteomes" id="UP001589867"/>
    </source>
</evidence>
<evidence type="ECO:0000256" key="2">
    <source>
        <dbReference type="ARBA" id="ARBA00022898"/>
    </source>
</evidence>
<dbReference type="Proteomes" id="UP001589867">
    <property type="component" value="Unassembled WGS sequence"/>
</dbReference>
<dbReference type="SUPFAM" id="SSF51419">
    <property type="entry name" value="PLP-binding barrel"/>
    <property type="match status" value="1"/>
</dbReference>
<keyword evidence="2" id="KW-0663">Pyridoxal phosphate</keyword>
<accession>A0ABV6M990</accession>
<keyword evidence="3" id="KW-0413">Isomerase</keyword>
<dbReference type="PANTHER" id="PTHR30511">
    <property type="entry name" value="ALANINE RACEMASE"/>
    <property type="match status" value="1"/>
</dbReference>
<dbReference type="PANTHER" id="PTHR30511:SF0">
    <property type="entry name" value="ALANINE RACEMASE, CATABOLIC-RELATED"/>
    <property type="match status" value="1"/>
</dbReference>
<name>A0ABV6M990_9ACTN</name>
<sequence>MRVEVVVDLMAIRDNVRWLIQQTSAQVLVMVKANGYGHGSVAAARAALAGGARWLGTAFLEEAITLRSAGIESPILACIVRPGDDLAAAASRGIDISVSAPWAVEAARDAAQQVGRPARLHLEVDTGMSRGGP</sequence>
<feature type="domain" description="Alanine racemase N-terminal" evidence="4">
    <location>
        <begin position="7"/>
        <end position="132"/>
    </location>
</feature>
<gene>
    <name evidence="5" type="ORF">ACFFIA_25350</name>
</gene>
<dbReference type="EMBL" id="JBHLUH010000053">
    <property type="protein sequence ID" value="MFC0530973.1"/>
    <property type="molecule type" value="Genomic_DNA"/>
</dbReference>